<dbReference type="NCBIfam" id="TIGR04183">
    <property type="entry name" value="Por_Secre_tail"/>
    <property type="match status" value="1"/>
</dbReference>
<evidence type="ECO:0000313" key="2">
    <source>
        <dbReference type="EMBL" id="NOT33044.1"/>
    </source>
</evidence>
<dbReference type="EMBL" id="JABFRW010000026">
    <property type="protein sequence ID" value="NOT33044.1"/>
    <property type="molecule type" value="Genomic_DNA"/>
</dbReference>
<dbReference type="InterPro" id="IPR026444">
    <property type="entry name" value="Secre_tail"/>
</dbReference>
<feature type="domain" description="Secretion system C-terminal sorting" evidence="1">
    <location>
        <begin position="29"/>
        <end position="105"/>
    </location>
</feature>
<accession>A0A849SKF4</accession>
<organism evidence="2 3">
    <name type="scientific">Eiseniibacteriota bacterium</name>
    <dbReference type="NCBI Taxonomy" id="2212470"/>
    <lineage>
        <taxon>Bacteria</taxon>
        <taxon>Candidatus Eiseniibacteriota</taxon>
    </lineage>
</organism>
<comment type="caution">
    <text evidence="2">The sequence shown here is derived from an EMBL/GenBank/DDBJ whole genome shotgun (WGS) entry which is preliminary data.</text>
</comment>
<name>A0A849SKF4_UNCEI</name>
<dbReference type="Pfam" id="PF18962">
    <property type="entry name" value="Por_Secre_tail"/>
    <property type="match status" value="1"/>
</dbReference>
<protein>
    <submittedName>
        <fullName evidence="2">T9SS type A sorting domain-containing protein</fullName>
    </submittedName>
</protein>
<dbReference type="AlphaFoldDB" id="A0A849SKF4"/>
<gene>
    <name evidence="2" type="ORF">HOP12_02625</name>
</gene>
<evidence type="ECO:0000313" key="3">
    <source>
        <dbReference type="Proteomes" id="UP000580839"/>
    </source>
</evidence>
<reference evidence="2 3" key="1">
    <citation type="submission" date="2020-04" db="EMBL/GenBank/DDBJ databases">
        <title>Metagenomic profiling of ammonia- and methane-oxidizing microorganisms in a Dutch drinking water treatment plant.</title>
        <authorList>
            <person name="Poghosyan L."/>
            <person name="Leucker S."/>
        </authorList>
    </citation>
    <scope>NUCLEOTIDE SEQUENCE [LARGE SCALE GENOMIC DNA]</scope>
    <source>
        <strain evidence="2">S-RSF-IL-03</strain>
    </source>
</reference>
<proteinExistence type="predicted"/>
<sequence length="107" mass="11548">MIGEARDFTAEAWVAVPATHRFALAGVRPNPVIGDVNVHFSLASADRAEIELFDIAGRSVASTSLSKPTPGNQHVRLVDGGRLDAGVYWLRLRQGTDVAKSRVVVIR</sequence>
<evidence type="ECO:0000259" key="1">
    <source>
        <dbReference type="Pfam" id="PF18962"/>
    </source>
</evidence>
<dbReference type="Proteomes" id="UP000580839">
    <property type="component" value="Unassembled WGS sequence"/>
</dbReference>